<keyword evidence="1" id="KW-0472">Membrane</keyword>
<evidence type="ECO:0000256" key="1">
    <source>
        <dbReference type="SAM" id="Phobius"/>
    </source>
</evidence>
<feature type="transmembrane region" description="Helical" evidence="1">
    <location>
        <begin position="112"/>
        <end position="130"/>
    </location>
</feature>
<dbReference type="Proteomes" id="UP001595476">
    <property type="component" value="Unassembled WGS sequence"/>
</dbReference>
<proteinExistence type="predicted"/>
<evidence type="ECO:0000313" key="2">
    <source>
        <dbReference type="EMBL" id="MFC3153238.1"/>
    </source>
</evidence>
<sequence length="149" mass="16353">MNNSKSSSLEKLASVLVFLMAVLQGAYAIFAYVDPAGFSSARGTELFSLADSDWVQIYASRTLFVALIIGYLLYLKNYRVLAWAALFGTVMPITDAYLAYEAQAENKVVIKHIATVIYLAVTFVVLNLVVKRKRDQANPVQSSSVSSSL</sequence>
<gene>
    <name evidence="2" type="ORF">ACFOEK_19520</name>
</gene>
<keyword evidence="1" id="KW-0812">Transmembrane</keyword>
<dbReference type="RefSeq" id="WP_386723162.1">
    <property type="nucleotide sequence ID" value="NZ_JBHRSZ010000009.1"/>
</dbReference>
<dbReference type="Pfam" id="PF14087">
    <property type="entry name" value="DUF4267"/>
    <property type="match status" value="1"/>
</dbReference>
<reference evidence="3" key="1">
    <citation type="journal article" date="2019" name="Int. J. Syst. Evol. Microbiol.">
        <title>The Global Catalogue of Microorganisms (GCM) 10K type strain sequencing project: providing services to taxonomists for standard genome sequencing and annotation.</title>
        <authorList>
            <consortium name="The Broad Institute Genomics Platform"/>
            <consortium name="The Broad Institute Genome Sequencing Center for Infectious Disease"/>
            <person name="Wu L."/>
            <person name="Ma J."/>
        </authorList>
    </citation>
    <scope>NUCLEOTIDE SEQUENCE [LARGE SCALE GENOMIC DNA]</scope>
    <source>
        <strain evidence="3">KCTC 52438</strain>
    </source>
</reference>
<keyword evidence="1" id="KW-1133">Transmembrane helix</keyword>
<dbReference type="InterPro" id="IPR025363">
    <property type="entry name" value="DUF4267"/>
</dbReference>
<dbReference type="EMBL" id="JBHRSZ010000009">
    <property type="protein sequence ID" value="MFC3153238.1"/>
    <property type="molecule type" value="Genomic_DNA"/>
</dbReference>
<protein>
    <submittedName>
        <fullName evidence="2">DUF4267 domain-containing protein</fullName>
    </submittedName>
</protein>
<keyword evidence="3" id="KW-1185">Reference proteome</keyword>
<accession>A0ABV7HKN5</accession>
<feature type="transmembrane region" description="Helical" evidence="1">
    <location>
        <begin position="81"/>
        <end position="100"/>
    </location>
</feature>
<comment type="caution">
    <text evidence="2">The sequence shown here is derived from an EMBL/GenBank/DDBJ whole genome shotgun (WGS) entry which is preliminary data.</text>
</comment>
<organism evidence="2 3">
    <name type="scientific">Litoribrevibacter euphylliae</name>
    <dbReference type="NCBI Taxonomy" id="1834034"/>
    <lineage>
        <taxon>Bacteria</taxon>
        <taxon>Pseudomonadati</taxon>
        <taxon>Pseudomonadota</taxon>
        <taxon>Gammaproteobacteria</taxon>
        <taxon>Oceanospirillales</taxon>
        <taxon>Oceanospirillaceae</taxon>
        <taxon>Litoribrevibacter</taxon>
    </lineage>
</organism>
<evidence type="ECO:0000313" key="3">
    <source>
        <dbReference type="Proteomes" id="UP001595476"/>
    </source>
</evidence>
<name>A0ABV7HKN5_9GAMM</name>
<feature type="transmembrane region" description="Helical" evidence="1">
    <location>
        <begin position="55"/>
        <end position="74"/>
    </location>
</feature>